<reference evidence="2" key="2">
    <citation type="submission" date="2020-09" db="EMBL/GenBank/DDBJ databases">
        <authorList>
            <person name="Sun Q."/>
            <person name="Ohkuma M."/>
        </authorList>
    </citation>
    <scope>NUCLEOTIDE SEQUENCE</scope>
    <source>
        <strain evidence="2">JCM 4956</strain>
    </source>
</reference>
<comment type="caution">
    <text evidence="2">The sequence shown here is derived from an EMBL/GenBank/DDBJ whole genome shotgun (WGS) entry which is preliminary data.</text>
</comment>
<keyword evidence="1" id="KW-0812">Transmembrane</keyword>
<feature type="transmembrane region" description="Helical" evidence="1">
    <location>
        <begin position="7"/>
        <end position="27"/>
    </location>
</feature>
<keyword evidence="1" id="KW-0472">Membrane</keyword>
<name>A0A918N737_9ACTN</name>
<proteinExistence type="predicted"/>
<evidence type="ECO:0000313" key="2">
    <source>
        <dbReference type="EMBL" id="GGX46078.1"/>
    </source>
</evidence>
<evidence type="ECO:0000256" key="1">
    <source>
        <dbReference type="SAM" id="Phobius"/>
    </source>
</evidence>
<sequence length="91" mass="9506">MWWSEVAVLLAVTGATLVAIAFLVSLANRGGDVTFAGVLSILSTVVSIGVGRFGMFGSGRGGCVGKPCPVHGLENRRGASHRGFKSHTHRR</sequence>
<dbReference type="Proteomes" id="UP000645555">
    <property type="component" value="Unassembled WGS sequence"/>
</dbReference>
<feature type="transmembrane region" description="Helical" evidence="1">
    <location>
        <begin position="33"/>
        <end position="51"/>
    </location>
</feature>
<keyword evidence="3" id="KW-1185">Reference proteome</keyword>
<keyword evidence="1" id="KW-1133">Transmembrane helix</keyword>
<dbReference type="EMBL" id="BMWD01000003">
    <property type="protein sequence ID" value="GGX46078.1"/>
    <property type="molecule type" value="Genomic_DNA"/>
</dbReference>
<protein>
    <submittedName>
        <fullName evidence="2">Uncharacterized protein</fullName>
    </submittedName>
</protein>
<organism evidence="2 3">
    <name type="scientific">Streptomyces fructofermentans</name>
    <dbReference type="NCBI Taxonomy" id="152141"/>
    <lineage>
        <taxon>Bacteria</taxon>
        <taxon>Bacillati</taxon>
        <taxon>Actinomycetota</taxon>
        <taxon>Actinomycetes</taxon>
        <taxon>Kitasatosporales</taxon>
        <taxon>Streptomycetaceae</taxon>
        <taxon>Streptomyces</taxon>
    </lineage>
</organism>
<dbReference type="AlphaFoldDB" id="A0A918N737"/>
<evidence type="ECO:0000313" key="3">
    <source>
        <dbReference type="Proteomes" id="UP000645555"/>
    </source>
</evidence>
<accession>A0A918N737</accession>
<gene>
    <name evidence="2" type="ORF">GCM10010515_11080</name>
</gene>
<reference evidence="2" key="1">
    <citation type="journal article" date="2014" name="Int. J. Syst. Evol. Microbiol.">
        <title>Complete genome sequence of Corynebacterium casei LMG S-19264T (=DSM 44701T), isolated from a smear-ripened cheese.</title>
        <authorList>
            <consortium name="US DOE Joint Genome Institute (JGI-PGF)"/>
            <person name="Walter F."/>
            <person name="Albersmeier A."/>
            <person name="Kalinowski J."/>
            <person name="Ruckert C."/>
        </authorList>
    </citation>
    <scope>NUCLEOTIDE SEQUENCE</scope>
    <source>
        <strain evidence="2">JCM 4956</strain>
    </source>
</reference>